<name>A0A1A9LFE2_9FLAO</name>
<dbReference type="Proteomes" id="UP000077552">
    <property type="component" value="Unassembled WGS sequence"/>
</dbReference>
<dbReference type="RefSeq" id="WP_068761326.1">
    <property type="nucleotide sequence ID" value="NZ_LXIE01000008.1"/>
</dbReference>
<proteinExistence type="predicted"/>
<evidence type="ECO:0000313" key="1">
    <source>
        <dbReference type="EMBL" id="OAD91923.1"/>
    </source>
</evidence>
<evidence type="ECO:0008006" key="3">
    <source>
        <dbReference type="Google" id="ProtNLM"/>
    </source>
</evidence>
<dbReference type="EMBL" id="LXIE01000008">
    <property type="protein sequence ID" value="OAD91923.1"/>
    <property type="molecule type" value="Genomic_DNA"/>
</dbReference>
<dbReference type="PROSITE" id="PS51257">
    <property type="entry name" value="PROKAR_LIPOPROTEIN"/>
    <property type="match status" value="1"/>
</dbReference>
<organism evidence="1 2">
    <name type="scientific">Aequorivita soesokkakensis</name>
    <dbReference type="NCBI Taxonomy" id="1385699"/>
    <lineage>
        <taxon>Bacteria</taxon>
        <taxon>Pseudomonadati</taxon>
        <taxon>Bacteroidota</taxon>
        <taxon>Flavobacteriia</taxon>
        <taxon>Flavobacteriales</taxon>
        <taxon>Flavobacteriaceae</taxon>
        <taxon>Aequorivita</taxon>
    </lineage>
</organism>
<evidence type="ECO:0000313" key="2">
    <source>
        <dbReference type="Proteomes" id="UP000077552"/>
    </source>
</evidence>
<accession>A0A1A9LFE2</accession>
<reference evidence="1 2" key="1">
    <citation type="submission" date="2016-05" db="EMBL/GenBank/DDBJ databases">
        <title>Genome sequencing of Vitellibacter soesokkakensis RSSK-12.</title>
        <authorList>
            <person name="Thevarajoo S."/>
            <person name="Selvaratnam C."/>
            <person name="Goh K.M."/>
            <person name="Chan K.-G."/>
            <person name="Chong C.S."/>
        </authorList>
    </citation>
    <scope>NUCLEOTIDE SEQUENCE [LARGE SCALE GENOMIC DNA]</scope>
    <source>
        <strain evidence="1 2">RSSK-12</strain>
    </source>
</reference>
<comment type="caution">
    <text evidence="1">The sequence shown here is derived from an EMBL/GenBank/DDBJ whole genome shotgun (WGS) entry which is preliminary data.</text>
</comment>
<dbReference type="OrthoDB" id="1454217at2"/>
<sequence length="154" mass="18016">MKYKIILIVYSLSLILLSCNFFEDDGQNVVDVNDFQGIENLYLVGTVISIQQVMNKMEGYHARGIIRVNIIKSNMDDYDPRNKQANYYCLIKNRKAEIYEHPGGLKKGDTIILDIKDRNITYYYSNGELGGLRNIWISPKRFFNFIKRKGYQKL</sequence>
<keyword evidence="2" id="KW-1185">Reference proteome</keyword>
<dbReference type="STRING" id="1385699.A7A78_10555"/>
<protein>
    <recommendedName>
        <fullName evidence="3">Lipoprotein</fullName>
    </recommendedName>
</protein>
<gene>
    <name evidence="1" type="ORF">A7A78_10555</name>
</gene>
<dbReference type="AlphaFoldDB" id="A0A1A9LFE2"/>